<evidence type="ECO:0000313" key="3">
    <source>
        <dbReference type="Proteomes" id="UP000077521"/>
    </source>
</evidence>
<feature type="compositionally biased region" description="Low complexity" evidence="1">
    <location>
        <begin position="135"/>
        <end position="154"/>
    </location>
</feature>
<feature type="compositionally biased region" description="Gly residues" evidence="1">
    <location>
        <begin position="359"/>
        <end position="374"/>
    </location>
</feature>
<keyword evidence="3" id="KW-1185">Reference proteome</keyword>
<reference evidence="2" key="1">
    <citation type="submission" date="2016-04" db="EMBL/GenBank/DDBJ databases">
        <authorList>
            <person name="Nguyen H.D."/>
            <person name="Samba Siva P."/>
            <person name="Cullis J."/>
            <person name="Levesque C.A."/>
            <person name="Hambleton S."/>
        </authorList>
    </citation>
    <scope>NUCLEOTIDE SEQUENCE</scope>
    <source>
        <strain evidence="2">DAOMC 236416</strain>
    </source>
</reference>
<proteinExistence type="predicted"/>
<feature type="compositionally biased region" description="Polar residues" evidence="1">
    <location>
        <begin position="1"/>
        <end position="14"/>
    </location>
</feature>
<feature type="region of interest" description="Disordered" evidence="1">
    <location>
        <begin position="621"/>
        <end position="816"/>
    </location>
</feature>
<feature type="compositionally biased region" description="Basic and acidic residues" evidence="1">
    <location>
        <begin position="695"/>
        <end position="711"/>
    </location>
</feature>
<feature type="region of interest" description="Disordered" evidence="1">
    <location>
        <begin position="877"/>
        <end position="967"/>
    </location>
</feature>
<feature type="compositionally biased region" description="Basic and acidic residues" evidence="1">
    <location>
        <begin position="577"/>
        <end position="586"/>
    </location>
</feature>
<feature type="compositionally biased region" description="Acidic residues" evidence="1">
    <location>
        <begin position="651"/>
        <end position="668"/>
    </location>
</feature>
<comment type="caution">
    <text evidence="2">The sequence shown here is derived from an EMBL/GenBank/DDBJ whole genome shotgun (WGS) entry which is preliminary data.</text>
</comment>
<protein>
    <submittedName>
        <fullName evidence="2">Uncharacterized protein</fullName>
    </submittedName>
</protein>
<feature type="compositionally biased region" description="Low complexity" evidence="1">
    <location>
        <begin position="50"/>
        <end position="64"/>
    </location>
</feature>
<gene>
    <name evidence="2" type="ORF">A4X13_0g6274</name>
</gene>
<feature type="region of interest" description="Disordered" evidence="1">
    <location>
        <begin position="50"/>
        <end position="586"/>
    </location>
</feature>
<dbReference type="EMBL" id="LWDF02000577">
    <property type="protein sequence ID" value="KAE8244779.1"/>
    <property type="molecule type" value="Genomic_DNA"/>
</dbReference>
<feature type="region of interest" description="Disordered" evidence="1">
    <location>
        <begin position="1358"/>
        <end position="1420"/>
    </location>
</feature>
<accession>A0A177TE93</accession>
<name>A0A177TE93_9BASI</name>
<feature type="compositionally biased region" description="Low complexity" evidence="1">
    <location>
        <begin position="288"/>
        <end position="297"/>
    </location>
</feature>
<feature type="compositionally biased region" description="Gly residues" evidence="1">
    <location>
        <begin position="535"/>
        <end position="548"/>
    </location>
</feature>
<feature type="compositionally biased region" description="Basic and acidic residues" evidence="1">
    <location>
        <begin position="1358"/>
        <end position="1386"/>
    </location>
</feature>
<feature type="compositionally biased region" description="Low complexity" evidence="1">
    <location>
        <begin position="766"/>
        <end position="775"/>
    </location>
</feature>
<feature type="compositionally biased region" description="Low complexity" evidence="1">
    <location>
        <begin position="74"/>
        <end position="127"/>
    </location>
</feature>
<feature type="compositionally biased region" description="Gly residues" evidence="1">
    <location>
        <begin position="449"/>
        <end position="468"/>
    </location>
</feature>
<feature type="region of interest" description="Disordered" evidence="1">
    <location>
        <begin position="1"/>
        <end position="38"/>
    </location>
</feature>
<reference evidence="2" key="2">
    <citation type="journal article" date="2019" name="IMA Fungus">
        <title>Genome sequencing and comparison of five Tilletia species to identify candidate genes for the detection of regulated species infecting wheat.</title>
        <authorList>
            <person name="Nguyen H.D.T."/>
            <person name="Sultana T."/>
            <person name="Kesanakurti P."/>
            <person name="Hambleton S."/>
        </authorList>
    </citation>
    <scope>NUCLEOTIDE SEQUENCE</scope>
    <source>
        <strain evidence="2">DAOMC 236416</strain>
    </source>
</reference>
<sequence>MKRSYPFNNTQAGSPNLPKKAGGAPGPNNGVMAGPALNAYANYGYGGNAAAAAQGATAPVHSQPAQPPPPPPSISHDQQQAQWHQQWQQYYAQQAAASAPAPQMQGGHYHQPHAYQQPTQPPAQQYAQPPPPPAQQYQHQPYYSQPGPQYSAPPQHMPAPYPQHAYAGGPPGPMGAGPSGPIPSIGMNPTGMRLGPTTTHGPAPSLGPQPPQSMPTGPQGSNGGPNFHGRPQLPAAPGTYTPMSSGSGFAAPMAGPQPPMGGGGANHQNHHNGGQRSAKRPRFEGPNSGAAPAHSSLPAPPTGPSGVVRPQTGHVGGGMRKPGGPSQFNSPASNRGPGSISGTPSGPRTGGFTTPSPRGPGGPGGRDFGGGQGMGRAPSGPRGAGSTSGPSHFRNASIAGSEDSRYGRDGRDRDRERDRDRFGPGGRSDRDRDTGGRDRGSRQGAGFQARGGGPGGGAGTPGGRGPSGPGSSYSSGTPSQPRGARQRSPVQHRHLTRDFRGQPKGGSAPGASGRDSFSGPGRNSQGSQSAAFAGRTGGGSSGGGGGPGSASSGLATLPAKVVATSGLGPAVPTGPKGKSESSRRGTTDFRMVGMTFGGVVAWEWTLDDGATLLAKDGEALETNKAEAHQGHGGSARGSDDGDSGSDRSEDDHEEEEDEEEDRDLLDEDRDSHDDSDGERTEQDAALKVADPTTTKADDQISAKPVDQEAAIKEATTGADSLSDAPVQGTVAETDAAVAEKPATSEAIESTQPTNGGKAVPEVVGEAATSQAAAKAEVSKEVPKGPKSSRQNGDEKGKGKGKGKARREGKGFTGWNHPETCRLRLCFGMVTTPPVVDPIPEVVAVSKEGATGEVKSGDVDSEGVNMEPATKIQVAEAVTGEREKDAIPTEASDMNEDRAETVDEAADQSVDVALTNGAKEEGHSESGPEPAVKGPLQQASGPAELLDSDAPGPVDSWTPFSKAPPQPANNRITLIYAQAQKRIHIDADVIHAVRVFRDERRVEIDVDTRSAARVRQAEAQRPKDAKNAAKLQDWMVSKGILLEARDDEQRNYVPVSLSNLRLAHGAALDDVKMGEGDAQTDAKDSDPQDVETTEATKVAAESETQKLALNSLPPLFRLRDADGESGATTTIVVQLDRAFQVRQAEWLRTGDIEDFLSTFEAPPSSTGGELIANPWRSKIYVVDPDPEPTIDDFLQLWVQKSYAGNGRERRRFLREYFETASNSAVTKNEDGTESNAVNEGDTNSAWALGQIFGRLGQGKPERYIMPTTAAAKLRSASTLGPNPLSVAATTELFGPGHSQSMAGLCSIALFDFIQELAPTAGWSDAEVRARLGHILVGMPQHTLFRALDSLFKDFSDATRERERGAARSKAREERERAKAQEHKEKVSAKVASATEDETAVAANGEEDKHEDNLEQNGETGAEDQASALDVGEGHENEVSEVEGLVLQLTEAEDAVVAQMIDDVAMQIAAEAAL</sequence>
<feature type="compositionally biased region" description="Basic and acidic residues" evidence="1">
    <location>
        <begin position="402"/>
        <end position="441"/>
    </location>
</feature>
<dbReference type="Proteomes" id="UP000077521">
    <property type="component" value="Unassembled WGS sequence"/>
</dbReference>
<feature type="compositionally biased region" description="Basic and acidic residues" evidence="1">
    <location>
        <begin position="669"/>
        <end position="684"/>
    </location>
</feature>
<organism evidence="2 3">
    <name type="scientific">Tilletia indica</name>
    <dbReference type="NCBI Taxonomy" id="43049"/>
    <lineage>
        <taxon>Eukaryota</taxon>
        <taxon>Fungi</taxon>
        <taxon>Dikarya</taxon>
        <taxon>Basidiomycota</taxon>
        <taxon>Ustilaginomycotina</taxon>
        <taxon>Exobasidiomycetes</taxon>
        <taxon>Tilletiales</taxon>
        <taxon>Tilletiaceae</taxon>
        <taxon>Tilletia</taxon>
    </lineage>
</organism>
<feature type="compositionally biased region" description="Low complexity" evidence="1">
    <location>
        <begin position="469"/>
        <end position="482"/>
    </location>
</feature>
<evidence type="ECO:0000256" key="1">
    <source>
        <dbReference type="SAM" id="MobiDB-lite"/>
    </source>
</evidence>
<evidence type="ECO:0000313" key="2">
    <source>
        <dbReference type="EMBL" id="KAE8244779.1"/>
    </source>
</evidence>
<feature type="compositionally biased region" description="Low complexity" evidence="1">
    <location>
        <begin position="335"/>
        <end position="356"/>
    </location>
</feature>